<evidence type="ECO:0000313" key="3">
    <source>
        <dbReference type="EMBL" id="NKG20167.1"/>
    </source>
</evidence>
<evidence type="ECO:0000256" key="2">
    <source>
        <dbReference type="SAM" id="Phobius"/>
    </source>
</evidence>
<dbReference type="EMBL" id="JAAWVT010000001">
    <property type="protein sequence ID" value="NKG20167.1"/>
    <property type="molecule type" value="Genomic_DNA"/>
</dbReference>
<gene>
    <name evidence="3" type="ORF">HED64_05485</name>
</gene>
<protein>
    <submittedName>
        <fullName evidence="3">Uncharacterized protein</fullName>
    </submittedName>
</protein>
<accession>A0ABX1G1Q7</accession>
<proteinExistence type="predicted"/>
<sequence>MSESNNTPTVHRLIGALNHGSGSSNRAMAQLSGRPKSQKHFDPHAYRAVVWLLVAIAAVTVWFAAPTGGEASDWSGDMTVAEFSKTANDKSTEGAPQQQVVNGWFVADTIPILSEQVSALHTSLNSGRIPGLMLVFGLGYCADVVGRSLASASQRQRFKGSSVATGREPAEGSSAVSDGTATQ</sequence>
<comment type="caution">
    <text evidence="3">The sequence shown here is derived from an EMBL/GenBank/DDBJ whole genome shotgun (WGS) entry which is preliminary data.</text>
</comment>
<feature type="transmembrane region" description="Helical" evidence="2">
    <location>
        <begin position="44"/>
        <end position="65"/>
    </location>
</feature>
<feature type="compositionally biased region" description="Polar residues" evidence="1">
    <location>
        <begin position="174"/>
        <end position="183"/>
    </location>
</feature>
<feature type="transmembrane region" description="Helical" evidence="2">
    <location>
        <begin position="129"/>
        <end position="150"/>
    </location>
</feature>
<organism evidence="3 4">
    <name type="scientific">Paeniglutamicibacter terrestris</name>
    <dbReference type="NCBI Taxonomy" id="2723403"/>
    <lineage>
        <taxon>Bacteria</taxon>
        <taxon>Bacillati</taxon>
        <taxon>Actinomycetota</taxon>
        <taxon>Actinomycetes</taxon>
        <taxon>Micrococcales</taxon>
        <taxon>Micrococcaceae</taxon>
        <taxon>Paeniglutamicibacter</taxon>
    </lineage>
</organism>
<keyword evidence="4" id="KW-1185">Reference proteome</keyword>
<keyword evidence="2" id="KW-0812">Transmembrane</keyword>
<reference evidence="3 4" key="1">
    <citation type="submission" date="2020-04" db="EMBL/GenBank/DDBJ databases">
        <title>Paeniglutamicibacter sp. ANT13_2, a novel actinomycete isolated from sediment in Antarctica.</title>
        <authorList>
            <person name="Sakdapetsiri C."/>
            <person name="Pinyakong O."/>
        </authorList>
    </citation>
    <scope>NUCLEOTIDE SEQUENCE [LARGE SCALE GENOMIC DNA]</scope>
    <source>
        <strain evidence="3 4">ANT13_2</strain>
    </source>
</reference>
<dbReference type="Proteomes" id="UP000746595">
    <property type="component" value="Unassembled WGS sequence"/>
</dbReference>
<feature type="region of interest" description="Disordered" evidence="1">
    <location>
        <begin position="156"/>
        <end position="183"/>
    </location>
</feature>
<evidence type="ECO:0000256" key="1">
    <source>
        <dbReference type="SAM" id="MobiDB-lite"/>
    </source>
</evidence>
<name>A0ABX1G1Q7_9MICC</name>
<keyword evidence="2" id="KW-1133">Transmembrane helix</keyword>
<dbReference type="RefSeq" id="WP_168151016.1">
    <property type="nucleotide sequence ID" value="NZ_JAAWVT010000001.1"/>
</dbReference>
<evidence type="ECO:0000313" key="4">
    <source>
        <dbReference type="Proteomes" id="UP000746595"/>
    </source>
</evidence>
<keyword evidence="2" id="KW-0472">Membrane</keyword>